<comment type="caution">
    <text evidence="1">The sequence shown here is derived from an EMBL/GenBank/DDBJ whole genome shotgun (WGS) entry which is preliminary data.</text>
</comment>
<sequence>MDVPPSSHVEQTPLDTSATPPQTQPLPTQKRVHESTSSSDGLSDGVSAVYDPSRRLISAAYTEQQKNIEAARTSKHVMKKSRDENAKPVKLGFPVTPTPSRAGLSEEKYAEFVTRSEGCDNFKGLVTEYTDDIDDLISMVGSSHETADKHGKSSLT</sequence>
<name>A0ACC2PKM7_9HYME</name>
<keyword evidence="2" id="KW-1185">Reference proteome</keyword>
<accession>A0ACC2PKM7</accession>
<organism evidence="1 2">
    <name type="scientific">Eretmocerus hayati</name>
    <dbReference type="NCBI Taxonomy" id="131215"/>
    <lineage>
        <taxon>Eukaryota</taxon>
        <taxon>Metazoa</taxon>
        <taxon>Ecdysozoa</taxon>
        <taxon>Arthropoda</taxon>
        <taxon>Hexapoda</taxon>
        <taxon>Insecta</taxon>
        <taxon>Pterygota</taxon>
        <taxon>Neoptera</taxon>
        <taxon>Endopterygota</taxon>
        <taxon>Hymenoptera</taxon>
        <taxon>Apocrita</taxon>
        <taxon>Proctotrupomorpha</taxon>
        <taxon>Chalcidoidea</taxon>
        <taxon>Aphelinidae</taxon>
        <taxon>Aphelininae</taxon>
        <taxon>Eretmocerus</taxon>
    </lineage>
</organism>
<dbReference type="EMBL" id="CM056741">
    <property type="protein sequence ID" value="KAJ8684145.1"/>
    <property type="molecule type" value="Genomic_DNA"/>
</dbReference>
<gene>
    <name evidence="1" type="ORF">QAD02_019937</name>
</gene>
<evidence type="ECO:0000313" key="2">
    <source>
        <dbReference type="Proteomes" id="UP001239111"/>
    </source>
</evidence>
<dbReference type="Proteomes" id="UP001239111">
    <property type="component" value="Chromosome 1"/>
</dbReference>
<reference evidence="1" key="1">
    <citation type="submission" date="2023-04" db="EMBL/GenBank/DDBJ databases">
        <title>A chromosome-level genome assembly of the parasitoid wasp Eretmocerus hayati.</title>
        <authorList>
            <person name="Zhong Y."/>
            <person name="Liu S."/>
            <person name="Liu Y."/>
        </authorList>
    </citation>
    <scope>NUCLEOTIDE SEQUENCE</scope>
    <source>
        <strain evidence="1">ZJU_SS_LIU_2023</strain>
    </source>
</reference>
<evidence type="ECO:0000313" key="1">
    <source>
        <dbReference type="EMBL" id="KAJ8684145.1"/>
    </source>
</evidence>
<proteinExistence type="predicted"/>
<protein>
    <submittedName>
        <fullName evidence="1">Uncharacterized protein</fullName>
    </submittedName>
</protein>